<dbReference type="SMART" id="SM00091">
    <property type="entry name" value="PAS"/>
    <property type="match status" value="2"/>
</dbReference>
<reference evidence="17 18" key="1">
    <citation type="submission" date="2015-12" db="EMBL/GenBank/DDBJ databases">
        <title>Genome sequence of Tistrella mobilis MCCC 1A02139.</title>
        <authorList>
            <person name="Lu L."/>
            <person name="Lai Q."/>
            <person name="Shao Z."/>
            <person name="Qian P."/>
        </authorList>
    </citation>
    <scope>NUCLEOTIDE SEQUENCE [LARGE SCALE GENOMIC DNA]</scope>
    <source>
        <strain evidence="17 18">MCCC 1A02139</strain>
    </source>
</reference>
<dbReference type="OrthoDB" id="9795133at2"/>
<dbReference type="RefSeq" id="WP_062765193.1">
    <property type="nucleotide sequence ID" value="NZ_CP121045.1"/>
</dbReference>
<dbReference type="SMART" id="SM00388">
    <property type="entry name" value="HisKA"/>
    <property type="match status" value="1"/>
</dbReference>
<dbReference type="PROSITE" id="PS50109">
    <property type="entry name" value="HIS_KIN"/>
    <property type="match status" value="1"/>
</dbReference>
<dbReference type="Proteomes" id="UP000075787">
    <property type="component" value="Unassembled WGS sequence"/>
</dbReference>
<dbReference type="EMBL" id="LPZR01000164">
    <property type="protein sequence ID" value="KYO51971.1"/>
    <property type="molecule type" value="Genomic_DNA"/>
</dbReference>
<comment type="subcellular location">
    <subcellularLocation>
        <location evidence="2">Membrane</location>
        <topology evidence="2">Multi-pass membrane protein</topology>
    </subcellularLocation>
</comment>
<dbReference type="InterPro" id="IPR013656">
    <property type="entry name" value="PAS_4"/>
</dbReference>
<dbReference type="Gene3D" id="3.30.450.20">
    <property type="entry name" value="PAS domain"/>
    <property type="match status" value="2"/>
</dbReference>
<keyword evidence="10 14" id="KW-1133">Transmembrane helix</keyword>
<dbReference type="SUPFAM" id="SSF55785">
    <property type="entry name" value="PYP-like sensor domain (PAS domain)"/>
    <property type="match status" value="2"/>
</dbReference>
<feature type="transmembrane region" description="Helical" evidence="14">
    <location>
        <begin position="198"/>
        <end position="219"/>
    </location>
</feature>
<evidence type="ECO:0000256" key="12">
    <source>
        <dbReference type="ARBA" id="ARBA00023136"/>
    </source>
</evidence>
<evidence type="ECO:0000256" key="9">
    <source>
        <dbReference type="ARBA" id="ARBA00022840"/>
    </source>
</evidence>
<organism evidence="17 18">
    <name type="scientific">Tistrella mobilis</name>
    <dbReference type="NCBI Taxonomy" id="171437"/>
    <lineage>
        <taxon>Bacteria</taxon>
        <taxon>Pseudomonadati</taxon>
        <taxon>Pseudomonadota</taxon>
        <taxon>Alphaproteobacteria</taxon>
        <taxon>Geminicoccales</taxon>
        <taxon>Geminicoccaceae</taxon>
        <taxon>Tistrella</taxon>
    </lineage>
</organism>
<dbReference type="Pfam" id="PF08448">
    <property type="entry name" value="PAS_4"/>
    <property type="match status" value="1"/>
</dbReference>
<evidence type="ECO:0000259" key="16">
    <source>
        <dbReference type="PROSITE" id="PS50112"/>
    </source>
</evidence>
<evidence type="ECO:0000256" key="10">
    <source>
        <dbReference type="ARBA" id="ARBA00022989"/>
    </source>
</evidence>
<feature type="domain" description="PAS" evidence="16">
    <location>
        <begin position="351"/>
        <end position="421"/>
    </location>
</feature>
<keyword evidence="12 14" id="KW-0472">Membrane</keyword>
<keyword evidence="7" id="KW-0547">Nucleotide-binding</keyword>
<dbReference type="PROSITE" id="PS50112">
    <property type="entry name" value="PAS"/>
    <property type="match status" value="1"/>
</dbReference>
<dbReference type="InterPro" id="IPR035965">
    <property type="entry name" value="PAS-like_dom_sf"/>
</dbReference>
<dbReference type="InterPro" id="IPR036890">
    <property type="entry name" value="HATPase_C_sf"/>
</dbReference>
<keyword evidence="6 14" id="KW-0812">Transmembrane</keyword>
<dbReference type="PRINTS" id="PR00344">
    <property type="entry name" value="BCTRLSENSOR"/>
</dbReference>
<dbReference type="Gene3D" id="3.30.565.10">
    <property type="entry name" value="Histidine kinase-like ATPase, C-terminal domain"/>
    <property type="match status" value="1"/>
</dbReference>
<gene>
    <name evidence="17" type="ORF">AUP44_07130</name>
</gene>
<dbReference type="GO" id="GO:0000156">
    <property type="term" value="F:phosphorelay response regulator activity"/>
    <property type="evidence" value="ECO:0007669"/>
    <property type="project" value="TreeGrafter"/>
</dbReference>
<dbReference type="InterPro" id="IPR004358">
    <property type="entry name" value="Sig_transdc_His_kin-like_C"/>
</dbReference>
<evidence type="ECO:0000256" key="2">
    <source>
        <dbReference type="ARBA" id="ARBA00004141"/>
    </source>
</evidence>
<keyword evidence="9" id="KW-0067">ATP-binding</keyword>
<accession>A0A162KS32</accession>
<dbReference type="InterPro" id="IPR036097">
    <property type="entry name" value="HisK_dim/P_sf"/>
</dbReference>
<dbReference type="EC" id="2.7.13.3" evidence="3"/>
<evidence type="ECO:0000259" key="15">
    <source>
        <dbReference type="PROSITE" id="PS50109"/>
    </source>
</evidence>
<protein>
    <recommendedName>
        <fullName evidence="3">histidine kinase</fullName>
        <ecNumber evidence="3">2.7.13.3</ecNumber>
    </recommendedName>
</protein>
<keyword evidence="8" id="KW-0418">Kinase</keyword>
<dbReference type="AlphaFoldDB" id="A0A162KS32"/>
<feature type="region of interest" description="Disordered" evidence="13">
    <location>
        <begin position="1"/>
        <end position="20"/>
    </location>
</feature>
<dbReference type="InterPro" id="IPR003661">
    <property type="entry name" value="HisK_dim/P_dom"/>
</dbReference>
<evidence type="ECO:0000256" key="6">
    <source>
        <dbReference type="ARBA" id="ARBA00022692"/>
    </source>
</evidence>
<sequence length="709" mass="75436">MTEDRPGAAARPAPDHRSAGRRSPIAVDAVIVWLKPVAVGLMLAALLLFAVGLVRSNEMVRGVITAASGDLPRAAIALRDLERTILAVVAGLPSADRTVPDEPDITRNRLDHIRELTIAIDGTGMGAIVRALPDGGPVLDTLRATLRRADSTADPGEVVRELRPIAARLAGLLPRIEEKTAEARMAARAELQTLQTMSMLSATGVVVSVTGLALLSVIMQLRLRASRGRLRDAIEAMSDGFLHIDRNGRVTVANERLRSHLPRTMASVHRGQPSGLLAAALAASAADPETAHRRLLHVLDSLPEPGRALLPALDVRLADERWLRLRVRVGSDGGRAVTVADVTDLVAAEHARHRQALVFKHLTDGVVLADADGRIMDVSPAAEQLYGVSAAAIEGRPIGLLLRPSDAEQMTRALLDELSGCETAERAFPIARPGPDGSFSPTGRDGEATFVALRETSAGFGGVIALIRDVSEIHRVHKLKAAFIAAAAHELRTPTTALLGALRLANSGVGGDVPPQLTALLAMASRNADRLTSVIDGLVDVERLETGSFTLARQPVRLVDLLATISHRARDLPHVGLTVSGPTDETGHAEATTVMMDPERLAQALLGVVDQVAGPQPRIGSRTAVRLAWGLNDHRVRMSVEQPGAANLAMETMPRPAGNRSAPPRRPGDIGFGLAVTRAVVERHGGLIWWETTDAGSRFRIDLPLHRTG</sequence>
<evidence type="ECO:0000256" key="4">
    <source>
        <dbReference type="ARBA" id="ARBA00022553"/>
    </source>
</evidence>
<keyword evidence="5" id="KW-0808">Transferase</keyword>
<comment type="caution">
    <text evidence="17">The sequence shown here is derived from an EMBL/GenBank/DDBJ whole genome shotgun (WGS) entry which is preliminary data.</text>
</comment>
<dbReference type="Pfam" id="PF02518">
    <property type="entry name" value="HATPase_c"/>
    <property type="match status" value="1"/>
</dbReference>
<dbReference type="InterPro" id="IPR005467">
    <property type="entry name" value="His_kinase_dom"/>
</dbReference>
<dbReference type="Pfam" id="PF00512">
    <property type="entry name" value="HisKA"/>
    <property type="match status" value="1"/>
</dbReference>
<dbReference type="Gene3D" id="1.10.287.130">
    <property type="match status" value="1"/>
</dbReference>
<dbReference type="GO" id="GO:0005524">
    <property type="term" value="F:ATP binding"/>
    <property type="evidence" value="ECO:0007669"/>
    <property type="project" value="UniProtKB-KW"/>
</dbReference>
<evidence type="ECO:0000256" key="8">
    <source>
        <dbReference type="ARBA" id="ARBA00022777"/>
    </source>
</evidence>
<dbReference type="GO" id="GO:0030295">
    <property type="term" value="F:protein kinase activator activity"/>
    <property type="evidence" value="ECO:0007669"/>
    <property type="project" value="TreeGrafter"/>
</dbReference>
<dbReference type="InterPro" id="IPR050351">
    <property type="entry name" value="BphY/WalK/GraS-like"/>
</dbReference>
<name>A0A162KS32_9PROT</name>
<keyword evidence="11" id="KW-0902">Two-component regulatory system</keyword>
<dbReference type="GO" id="GO:0016020">
    <property type="term" value="C:membrane"/>
    <property type="evidence" value="ECO:0007669"/>
    <property type="project" value="UniProtKB-SubCell"/>
</dbReference>
<evidence type="ECO:0000313" key="18">
    <source>
        <dbReference type="Proteomes" id="UP000075787"/>
    </source>
</evidence>
<dbReference type="GO" id="GO:0000155">
    <property type="term" value="F:phosphorelay sensor kinase activity"/>
    <property type="evidence" value="ECO:0007669"/>
    <property type="project" value="InterPro"/>
</dbReference>
<evidence type="ECO:0000256" key="14">
    <source>
        <dbReference type="SAM" id="Phobius"/>
    </source>
</evidence>
<evidence type="ECO:0000256" key="1">
    <source>
        <dbReference type="ARBA" id="ARBA00000085"/>
    </source>
</evidence>
<evidence type="ECO:0000256" key="3">
    <source>
        <dbReference type="ARBA" id="ARBA00012438"/>
    </source>
</evidence>
<proteinExistence type="predicted"/>
<dbReference type="InterPro" id="IPR000014">
    <property type="entry name" value="PAS"/>
</dbReference>
<dbReference type="NCBIfam" id="TIGR00229">
    <property type="entry name" value="sensory_box"/>
    <property type="match status" value="1"/>
</dbReference>
<feature type="transmembrane region" description="Helical" evidence="14">
    <location>
        <begin position="30"/>
        <end position="54"/>
    </location>
</feature>
<dbReference type="SUPFAM" id="SSF47384">
    <property type="entry name" value="Homodimeric domain of signal transducing histidine kinase"/>
    <property type="match status" value="1"/>
</dbReference>
<evidence type="ECO:0000256" key="7">
    <source>
        <dbReference type="ARBA" id="ARBA00022741"/>
    </source>
</evidence>
<comment type="catalytic activity">
    <reaction evidence="1">
        <text>ATP + protein L-histidine = ADP + protein N-phospho-L-histidine.</text>
        <dbReference type="EC" id="2.7.13.3"/>
    </reaction>
</comment>
<evidence type="ECO:0000256" key="13">
    <source>
        <dbReference type="SAM" id="MobiDB-lite"/>
    </source>
</evidence>
<dbReference type="SUPFAM" id="SSF55874">
    <property type="entry name" value="ATPase domain of HSP90 chaperone/DNA topoisomerase II/histidine kinase"/>
    <property type="match status" value="1"/>
</dbReference>
<feature type="domain" description="Histidine kinase" evidence="15">
    <location>
        <begin position="486"/>
        <end position="707"/>
    </location>
</feature>
<keyword evidence="4" id="KW-0597">Phosphoprotein</keyword>
<evidence type="ECO:0000256" key="11">
    <source>
        <dbReference type="ARBA" id="ARBA00023012"/>
    </source>
</evidence>
<dbReference type="PANTHER" id="PTHR42878:SF7">
    <property type="entry name" value="SENSOR HISTIDINE KINASE GLRK"/>
    <property type="match status" value="1"/>
</dbReference>
<dbReference type="CDD" id="cd00130">
    <property type="entry name" value="PAS"/>
    <property type="match status" value="1"/>
</dbReference>
<dbReference type="InterPro" id="IPR003594">
    <property type="entry name" value="HATPase_dom"/>
</dbReference>
<dbReference type="PANTHER" id="PTHR42878">
    <property type="entry name" value="TWO-COMPONENT HISTIDINE KINASE"/>
    <property type="match status" value="1"/>
</dbReference>
<dbReference type="GO" id="GO:0007234">
    <property type="term" value="P:osmosensory signaling via phosphorelay pathway"/>
    <property type="evidence" value="ECO:0007669"/>
    <property type="project" value="TreeGrafter"/>
</dbReference>
<evidence type="ECO:0000313" key="17">
    <source>
        <dbReference type="EMBL" id="KYO51971.1"/>
    </source>
</evidence>
<dbReference type="CDD" id="cd00082">
    <property type="entry name" value="HisKA"/>
    <property type="match status" value="1"/>
</dbReference>
<dbReference type="GeneID" id="97241721"/>
<evidence type="ECO:0000256" key="5">
    <source>
        <dbReference type="ARBA" id="ARBA00022679"/>
    </source>
</evidence>